<evidence type="ECO:0000313" key="1">
    <source>
        <dbReference type="EMBL" id="VDO87534.1"/>
    </source>
</evidence>
<dbReference type="AlphaFoldDB" id="A0A3P7ZTW7"/>
<keyword evidence="2" id="KW-1185">Reference proteome</keyword>
<reference evidence="1 2" key="1">
    <citation type="submission" date="2018-11" db="EMBL/GenBank/DDBJ databases">
        <authorList>
            <consortium name="Pathogen Informatics"/>
        </authorList>
    </citation>
    <scope>NUCLEOTIDE SEQUENCE [LARGE SCALE GENOMIC DNA]</scope>
    <source>
        <strain>Denwood</strain>
        <strain evidence="2">Zambia</strain>
    </source>
</reference>
<name>A0A3P7ZTW7_9TREM</name>
<dbReference type="Proteomes" id="UP000269396">
    <property type="component" value="Unassembled WGS sequence"/>
</dbReference>
<gene>
    <name evidence="1" type="ORF">SMTD_LOCUS2495</name>
</gene>
<protein>
    <submittedName>
        <fullName evidence="1">Uncharacterized protein</fullName>
    </submittedName>
</protein>
<organism evidence="1 2">
    <name type="scientific">Schistosoma mattheei</name>
    <dbReference type="NCBI Taxonomy" id="31246"/>
    <lineage>
        <taxon>Eukaryota</taxon>
        <taxon>Metazoa</taxon>
        <taxon>Spiralia</taxon>
        <taxon>Lophotrochozoa</taxon>
        <taxon>Platyhelminthes</taxon>
        <taxon>Trematoda</taxon>
        <taxon>Digenea</taxon>
        <taxon>Strigeidida</taxon>
        <taxon>Schistosomatoidea</taxon>
        <taxon>Schistosomatidae</taxon>
        <taxon>Schistosoma</taxon>
    </lineage>
</organism>
<sequence>MIIYPESFQLTSLVFHRNQATWEENGRVSEAALRAILPAPKLLGTLKIVGFPSKTKWRSLKNEVIL</sequence>
<dbReference type="EMBL" id="UZAL01003524">
    <property type="protein sequence ID" value="VDO87534.1"/>
    <property type="molecule type" value="Genomic_DNA"/>
</dbReference>
<evidence type="ECO:0000313" key="2">
    <source>
        <dbReference type="Proteomes" id="UP000269396"/>
    </source>
</evidence>
<proteinExistence type="predicted"/>
<accession>A0A3P7ZTW7</accession>